<evidence type="ECO:0000256" key="1">
    <source>
        <dbReference type="SAM" id="Phobius"/>
    </source>
</evidence>
<name>A0AAE0KYX3_9CHLO</name>
<protein>
    <submittedName>
        <fullName evidence="2">Uncharacterized protein</fullName>
    </submittedName>
</protein>
<dbReference type="EMBL" id="LGRX02013598">
    <property type="protein sequence ID" value="KAK3265908.1"/>
    <property type="molecule type" value="Genomic_DNA"/>
</dbReference>
<reference evidence="2 3" key="1">
    <citation type="journal article" date="2015" name="Genome Biol. Evol.">
        <title>Comparative Genomics of a Bacterivorous Green Alga Reveals Evolutionary Causalities and Consequences of Phago-Mixotrophic Mode of Nutrition.</title>
        <authorList>
            <person name="Burns J.A."/>
            <person name="Paasch A."/>
            <person name="Narechania A."/>
            <person name="Kim E."/>
        </authorList>
    </citation>
    <scope>NUCLEOTIDE SEQUENCE [LARGE SCALE GENOMIC DNA]</scope>
    <source>
        <strain evidence="2 3">PLY_AMNH</strain>
    </source>
</reference>
<keyword evidence="3" id="KW-1185">Reference proteome</keyword>
<feature type="transmembrane region" description="Helical" evidence="1">
    <location>
        <begin position="168"/>
        <end position="191"/>
    </location>
</feature>
<organism evidence="2 3">
    <name type="scientific">Cymbomonas tetramitiformis</name>
    <dbReference type="NCBI Taxonomy" id="36881"/>
    <lineage>
        <taxon>Eukaryota</taxon>
        <taxon>Viridiplantae</taxon>
        <taxon>Chlorophyta</taxon>
        <taxon>Pyramimonadophyceae</taxon>
        <taxon>Pyramimonadales</taxon>
        <taxon>Pyramimonadaceae</taxon>
        <taxon>Cymbomonas</taxon>
    </lineage>
</organism>
<dbReference type="AlphaFoldDB" id="A0AAE0KYX3"/>
<gene>
    <name evidence="2" type="ORF">CYMTET_25441</name>
</gene>
<keyword evidence="1" id="KW-0472">Membrane</keyword>
<feature type="transmembrane region" description="Helical" evidence="1">
    <location>
        <begin position="86"/>
        <end position="105"/>
    </location>
</feature>
<comment type="caution">
    <text evidence="2">The sequence shown here is derived from an EMBL/GenBank/DDBJ whole genome shotgun (WGS) entry which is preliminary data.</text>
</comment>
<proteinExistence type="predicted"/>
<evidence type="ECO:0000313" key="2">
    <source>
        <dbReference type="EMBL" id="KAK3265908.1"/>
    </source>
</evidence>
<dbReference type="Proteomes" id="UP001190700">
    <property type="component" value="Unassembled WGS sequence"/>
</dbReference>
<feature type="transmembrane region" description="Helical" evidence="1">
    <location>
        <begin position="125"/>
        <end position="148"/>
    </location>
</feature>
<keyword evidence="1" id="KW-0812">Transmembrane</keyword>
<feature type="transmembrane region" description="Helical" evidence="1">
    <location>
        <begin position="47"/>
        <end position="66"/>
    </location>
</feature>
<accession>A0AAE0KYX3</accession>
<sequence length="223" mass="25281">MATTLEPPRYTNMGPAPNLHWDSLSSDDYGTWNPHQRSRENHSSRPYFCNVTAWIFAAGLVAHYVTSILALLDSSGSEARAMCSTSYIWEFLCVGLCMYWLQPVLFVDQILSQKFLDLGPRFTDFLCMMFGILVVATIPAIGAVWGYVELFRDDCDSDTNDESLSSTTLYKMAFVHWIIHLMTIVVQVVWMQLAQGCKGGRCEMEDPLMFLLLCCCLNKEIGR</sequence>
<evidence type="ECO:0000313" key="3">
    <source>
        <dbReference type="Proteomes" id="UP001190700"/>
    </source>
</evidence>
<keyword evidence="1" id="KW-1133">Transmembrane helix</keyword>